<keyword evidence="3" id="KW-1185">Reference proteome</keyword>
<gene>
    <name evidence="2" type="ORF">C1I91_06160</name>
</gene>
<feature type="transmembrane region" description="Helical" evidence="1">
    <location>
        <begin position="72"/>
        <end position="96"/>
    </location>
</feature>
<dbReference type="KEGG" id="cmah:C1I91_06160"/>
<feature type="transmembrane region" description="Helical" evidence="1">
    <location>
        <begin position="108"/>
        <end position="125"/>
    </location>
</feature>
<sequence length="136" mass="15682">MELFSKKQTYTLKEFLNYLRSKESIELEKKAKILYRHKQYRRVAVFTIAILMECSVNALAAGNPFDSVGSRFWFYVKSFAKWACLICAGIDIIKSLNAGDSKNIGKVIFKYIVAYAAFSILPWFFKEIDTAFSSMK</sequence>
<dbReference type="AlphaFoldDB" id="A0A3R5QS77"/>
<protein>
    <submittedName>
        <fullName evidence="2">Uncharacterized protein</fullName>
    </submittedName>
</protein>
<dbReference type="RefSeq" id="WP_128212045.1">
    <property type="nucleotide sequence ID" value="NZ_CP025746.1"/>
</dbReference>
<evidence type="ECO:0000256" key="1">
    <source>
        <dbReference type="SAM" id="Phobius"/>
    </source>
</evidence>
<reference evidence="2 3" key="1">
    <citation type="submission" date="2018-01" db="EMBL/GenBank/DDBJ databases">
        <title>Genome Sequencing and Assembly of Anaerobacter polyendosporus strain CT4.</title>
        <authorList>
            <person name="Tachaapaikoon C."/>
            <person name="Sutheeworapong S."/>
            <person name="Jenjaroenpun P."/>
            <person name="Wongsurawat T."/>
            <person name="Nookeaw I."/>
            <person name="Cheawchanlertfa P."/>
            <person name="Kosugi A."/>
            <person name="Cheevadhanarak S."/>
            <person name="Ratanakhanokchai K."/>
        </authorList>
    </citation>
    <scope>NUCLEOTIDE SEQUENCE [LARGE SCALE GENOMIC DNA]</scope>
    <source>
        <strain evidence="2 3">CT4</strain>
    </source>
</reference>
<accession>A0A3R5QS77</accession>
<proteinExistence type="predicted"/>
<evidence type="ECO:0000313" key="3">
    <source>
        <dbReference type="Proteomes" id="UP000286268"/>
    </source>
</evidence>
<name>A0A3R5QS77_9CLOT</name>
<dbReference type="EMBL" id="CP025746">
    <property type="protein sequence ID" value="QAA31263.1"/>
    <property type="molecule type" value="Genomic_DNA"/>
</dbReference>
<keyword evidence="1" id="KW-0472">Membrane</keyword>
<dbReference type="Proteomes" id="UP000286268">
    <property type="component" value="Chromosome"/>
</dbReference>
<keyword evidence="1" id="KW-1133">Transmembrane helix</keyword>
<organism evidence="2 3">
    <name type="scientific">Clostridium manihotivorum</name>
    <dbReference type="NCBI Taxonomy" id="2320868"/>
    <lineage>
        <taxon>Bacteria</taxon>
        <taxon>Bacillati</taxon>
        <taxon>Bacillota</taxon>
        <taxon>Clostridia</taxon>
        <taxon>Eubacteriales</taxon>
        <taxon>Clostridiaceae</taxon>
        <taxon>Clostridium</taxon>
    </lineage>
</organism>
<dbReference type="OrthoDB" id="1935330at2"/>
<feature type="transmembrane region" description="Helical" evidence="1">
    <location>
        <begin position="40"/>
        <end position="60"/>
    </location>
</feature>
<evidence type="ECO:0000313" key="2">
    <source>
        <dbReference type="EMBL" id="QAA31263.1"/>
    </source>
</evidence>
<keyword evidence="1" id="KW-0812">Transmembrane</keyword>